<protein>
    <submittedName>
        <fullName evidence="1">Pyridoxamine 5'-phosphate oxidase</fullName>
    </submittedName>
</protein>
<dbReference type="PANTHER" id="PTHR34071">
    <property type="entry name" value="5-NITROIMIDAZOLE ANTIBIOTICS RESISTANCE PROTEIN, NIMA-FAMILY-RELATED PROTEIN-RELATED"/>
    <property type="match status" value="1"/>
</dbReference>
<proteinExistence type="predicted"/>
<dbReference type="InterPro" id="IPR024747">
    <property type="entry name" value="Pyridox_Oxase-rel"/>
</dbReference>
<accession>A0A2G3PRP1</accession>
<gene>
    <name evidence="1" type="ORF">CSW57_04150</name>
</gene>
<dbReference type="EMBL" id="PEBD01000004">
    <property type="protein sequence ID" value="PHV68421.1"/>
    <property type="molecule type" value="Genomic_DNA"/>
</dbReference>
<dbReference type="PANTHER" id="PTHR34071:SF2">
    <property type="entry name" value="FLAVIN-NUCLEOTIDE-BINDING PROTEIN"/>
    <property type="match status" value="1"/>
</dbReference>
<dbReference type="Gene3D" id="2.30.110.10">
    <property type="entry name" value="Electron Transport, Fmn-binding Protein, Chain A"/>
    <property type="match status" value="1"/>
</dbReference>
<dbReference type="InterPro" id="IPR012349">
    <property type="entry name" value="Split_barrel_FMN-bd"/>
</dbReference>
<name>A0A2G3PRP1_WILMA</name>
<reference evidence="1 2" key="1">
    <citation type="submission" date="2017-10" db="EMBL/GenBank/DDBJ databases">
        <title>The draft genome sequence of Williamsia sp. BULT 1.1 isolated from the semi-arid grassland soils from South Africa.</title>
        <authorList>
            <person name="Kabwe M.H."/>
            <person name="Govender N."/>
            <person name="Mutseka Lunga P."/>
            <person name="Vikram S."/>
            <person name="Makhalanyane T.P."/>
        </authorList>
    </citation>
    <scope>NUCLEOTIDE SEQUENCE [LARGE SCALE GENOMIC DNA]</scope>
    <source>
        <strain evidence="1 2">BULT 1.1</strain>
    </source>
</reference>
<organism evidence="1 2">
    <name type="scientific">Williamsia marianensis</name>
    <dbReference type="NCBI Taxonomy" id="85044"/>
    <lineage>
        <taxon>Bacteria</taxon>
        <taxon>Bacillati</taxon>
        <taxon>Actinomycetota</taxon>
        <taxon>Actinomycetes</taxon>
        <taxon>Mycobacteriales</taxon>
        <taxon>Nocardiaceae</taxon>
        <taxon>Williamsia</taxon>
    </lineage>
</organism>
<sequence>MGRCACTDDKGLTVDQLNRRKERQGDRALLDQILDEAKVATVTTVVDGLPWSVPMLFARHDDEILLHGSTGAGALRHIAAGAPVALSAFIADGLVVADTLFDHSMNYRSAVVRGVIEKSSLDPAQALTALSDSILPGRSAEVPPHTSKQLAATLVLSLPIIDGQWITKARRGGPGDDDAAGWTGEVPMRLVYGEPVTHTAGDVPESVRRLG</sequence>
<dbReference type="SUPFAM" id="SSF50475">
    <property type="entry name" value="FMN-binding split barrel"/>
    <property type="match status" value="1"/>
</dbReference>
<dbReference type="Pfam" id="PF12900">
    <property type="entry name" value="Pyridox_ox_2"/>
    <property type="match status" value="1"/>
</dbReference>
<dbReference type="AlphaFoldDB" id="A0A2G3PRP1"/>
<evidence type="ECO:0000313" key="2">
    <source>
        <dbReference type="Proteomes" id="UP000225108"/>
    </source>
</evidence>
<comment type="caution">
    <text evidence="1">The sequence shown here is derived from an EMBL/GenBank/DDBJ whole genome shotgun (WGS) entry which is preliminary data.</text>
</comment>
<dbReference type="Proteomes" id="UP000225108">
    <property type="component" value="Unassembled WGS sequence"/>
</dbReference>
<evidence type="ECO:0000313" key="1">
    <source>
        <dbReference type="EMBL" id="PHV68421.1"/>
    </source>
</evidence>